<keyword evidence="5 7" id="KW-0072">Autophagy</keyword>
<comment type="subcellular location">
    <subcellularLocation>
        <location evidence="7">Preautophagosomal structure membrane</location>
        <topology evidence="7">Peripheral membrane protein</topology>
    </subcellularLocation>
    <subcellularLocation>
        <location evidence="7">Vacuole membrane</location>
        <topology evidence="7">Peripheral membrane protein</topology>
    </subcellularLocation>
    <text evidence="7">During pexophagy, accumulates in the vacuolar membrane region, where the peroxisomes contact the vacuole.</text>
</comment>
<feature type="region of interest" description="Disordered" evidence="9">
    <location>
        <begin position="415"/>
        <end position="453"/>
    </location>
</feature>
<evidence type="ECO:0000256" key="4">
    <source>
        <dbReference type="ARBA" id="ARBA00022927"/>
    </source>
</evidence>
<organism evidence="12 13">
    <name type="scientific">Phyllachora maydis</name>
    <dbReference type="NCBI Taxonomy" id="1825666"/>
    <lineage>
        <taxon>Eukaryota</taxon>
        <taxon>Fungi</taxon>
        <taxon>Dikarya</taxon>
        <taxon>Ascomycota</taxon>
        <taxon>Pezizomycotina</taxon>
        <taxon>Sordariomycetes</taxon>
        <taxon>Sordariomycetidae</taxon>
        <taxon>Phyllachorales</taxon>
        <taxon>Phyllachoraceae</taxon>
        <taxon>Phyllachora</taxon>
    </lineage>
</organism>
<dbReference type="Proteomes" id="UP001217918">
    <property type="component" value="Unassembled WGS sequence"/>
</dbReference>
<dbReference type="GO" id="GO:0015031">
    <property type="term" value="P:protein transport"/>
    <property type="evidence" value="ECO:0007669"/>
    <property type="project" value="UniProtKB-KW"/>
</dbReference>
<feature type="domain" description="Autophagy protein ATG17-like" evidence="10">
    <location>
        <begin position="200"/>
        <end position="276"/>
    </location>
</feature>
<dbReference type="GO" id="GO:0034045">
    <property type="term" value="C:phagophore assembly site membrane"/>
    <property type="evidence" value="ECO:0007669"/>
    <property type="project" value="UniProtKB-SubCell"/>
</dbReference>
<dbReference type="GO" id="GO:0034727">
    <property type="term" value="P:piecemeal microautophagy of the nucleus"/>
    <property type="evidence" value="ECO:0007669"/>
    <property type="project" value="TreeGrafter"/>
</dbReference>
<evidence type="ECO:0000259" key="10">
    <source>
        <dbReference type="Pfam" id="PF04108"/>
    </source>
</evidence>
<feature type="compositionally biased region" description="Low complexity" evidence="9">
    <location>
        <begin position="1231"/>
        <end position="1243"/>
    </location>
</feature>
<comment type="subunit">
    <text evidence="7">Homodimer.</text>
</comment>
<keyword evidence="13" id="KW-1185">Reference proteome</keyword>
<feature type="compositionally biased region" description="Polar residues" evidence="9">
    <location>
        <begin position="1179"/>
        <end position="1194"/>
    </location>
</feature>
<dbReference type="GO" id="GO:0061709">
    <property type="term" value="P:reticulophagy"/>
    <property type="evidence" value="ECO:0007669"/>
    <property type="project" value="TreeGrafter"/>
</dbReference>
<dbReference type="InterPro" id="IPR045326">
    <property type="entry name" value="ATG17-like_dom"/>
</dbReference>
<dbReference type="GO" id="GO:0034517">
    <property type="term" value="P:ribophagy"/>
    <property type="evidence" value="ECO:0007669"/>
    <property type="project" value="TreeGrafter"/>
</dbReference>
<evidence type="ECO:0000256" key="5">
    <source>
        <dbReference type="ARBA" id="ARBA00023006"/>
    </source>
</evidence>
<dbReference type="EMBL" id="JAQQPM010000002">
    <property type="protein sequence ID" value="KAK2068677.1"/>
    <property type="molecule type" value="Genomic_DNA"/>
</dbReference>
<dbReference type="PANTHER" id="PTHR13222">
    <property type="entry name" value="RB1-INDUCIBLE COILED-COIL"/>
    <property type="match status" value="1"/>
</dbReference>
<accession>A0AAD9I1K7</accession>
<evidence type="ECO:0000256" key="6">
    <source>
        <dbReference type="ARBA" id="ARBA00023054"/>
    </source>
</evidence>
<dbReference type="Pfam" id="PF10377">
    <property type="entry name" value="ATG11"/>
    <property type="match status" value="1"/>
</dbReference>
<dbReference type="AlphaFoldDB" id="A0AAD9I1K7"/>
<dbReference type="GO" id="GO:0005774">
    <property type="term" value="C:vacuolar membrane"/>
    <property type="evidence" value="ECO:0007669"/>
    <property type="project" value="UniProtKB-SubCell"/>
</dbReference>
<dbReference type="InterPro" id="IPR019460">
    <property type="entry name" value="Atg11_C"/>
</dbReference>
<feature type="coiled-coil region" evidence="8">
    <location>
        <begin position="927"/>
        <end position="954"/>
    </location>
</feature>
<feature type="region of interest" description="Disordered" evidence="9">
    <location>
        <begin position="1023"/>
        <end position="1058"/>
    </location>
</feature>
<evidence type="ECO:0000313" key="13">
    <source>
        <dbReference type="Proteomes" id="UP001217918"/>
    </source>
</evidence>
<comment type="function">
    <text evidence="7">Involved in cytoplasm to vacuole transport (Cvt), pexophagy, mitophagy and nucleophagy. Recruits mitochondria for their selective degradation via autophagy (mitophagy) during starvation. Works as scaffold proteins that recruit ATG proteins to the pre-autophagosome (PAS), the site of vesicle/autophagosome formation. Required for the Cvt vesicles completion.</text>
</comment>
<feature type="region of interest" description="Disordered" evidence="9">
    <location>
        <begin position="1172"/>
        <end position="1244"/>
    </location>
</feature>
<dbReference type="InterPro" id="IPR040040">
    <property type="entry name" value="ATG11"/>
</dbReference>
<feature type="coiled-coil region" evidence="8">
    <location>
        <begin position="715"/>
        <end position="770"/>
    </location>
</feature>
<feature type="compositionally biased region" description="Basic residues" evidence="9">
    <location>
        <begin position="1026"/>
        <end position="1035"/>
    </location>
</feature>
<evidence type="ECO:0000256" key="7">
    <source>
        <dbReference type="RuleBase" id="RU367075"/>
    </source>
</evidence>
<dbReference type="PANTHER" id="PTHR13222:SF1">
    <property type="entry name" value="RB1-INDUCIBLE COILED-COIL PROTEIN 1"/>
    <property type="match status" value="1"/>
</dbReference>
<keyword evidence="3 7" id="KW-0813">Transport</keyword>
<keyword evidence="6 8" id="KW-0175">Coiled coil</keyword>
<feature type="coiled-coil region" evidence="8">
    <location>
        <begin position="375"/>
        <end position="409"/>
    </location>
</feature>
<protein>
    <recommendedName>
        <fullName evidence="2 7">Autophagy-related protein 11</fullName>
    </recommendedName>
</protein>
<evidence type="ECO:0000256" key="8">
    <source>
        <dbReference type="SAM" id="Coils"/>
    </source>
</evidence>
<dbReference type="SUPFAM" id="SSF57997">
    <property type="entry name" value="Tropomyosin"/>
    <property type="match status" value="1"/>
</dbReference>
<dbReference type="GO" id="GO:1903599">
    <property type="term" value="P:positive regulation of autophagy of mitochondrion"/>
    <property type="evidence" value="ECO:0007669"/>
    <property type="project" value="UniProtKB-UniRule"/>
</dbReference>
<keyword evidence="7" id="KW-0472">Membrane</keyword>
<dbReference type="GO" id="GO:0000422">
    <property type="term" value="P:autophagy of mitochondrion"/>
    <property type="evidence" value="ECO:0007669"/>
    <property type="project" value="TreeGrafter"/>
</dbReference>
<comment type="similarity">
    <text evidence="1 7">Belongs to the ATG11 family.</text>
</comment>
<keyword evidence="4 7" id="KW-0653">Protein transport</keyword>
<dbReference type="GO" id="GO:0000045">
    <property type="term" value="P:autophagosome assembly"/>
    <property type="evidence" value="ECO:0007669"/>
    <property type="project" value="UniProtKB-UniRule"/>
</dbReference>
<evidence type="ECO:0000256" key="9">
    <source>
        <dbReference type="SAM" id="MobiDB-lite"/>
    </source>
</evidence>
<feature type="domain" description="Autophagy-related protein 11 C-terminal" evidence="11">
    <location>
        <begin position="921"/>
        <end position="1074"/>
    </location>
</feature>
<name>A0AAD9I1K7_9PEZI</name>
<gene>
    <name evidence="12" type="ORF">P8C59_003306</name>
</gene>
<evidence type="ECO:0000256" key="3">
    <source>
        <dbReference type="ARBA" id="ARBA00022448"/>
    </source>
</evidence>
<dbReference type="GO" id="GO:1990316">
    <property type="term" value="C:Atg1/ULK1 kinase complex"/>
    <property type="evidence" value="ECO:0007669"/>
    <property type="project" value="TreeGrafter"/>
</dbReference>
<keyword evidence="7" id="KW-0926">Vacuole</keyword>
<dbReference type="GO" id="GO:0019901">
    <property type="term" value="F:protein kinase binding"/>
    <property type="evidence" value="ECO:0007669"/>
    <property type="project" value="TreeGrafter"/>
</dbReference>
<sequence>MATQVLIAHTGQRLELDGSQLNSLDDFKASVARQSAIPAQCIITLTPQGRALKFQAIQAEKEIYVYDNRITQATSPGTSPPPRVELPLPKRYNAPQIPDYVRDTQSIGSWQDLFKARRAWALQVVKDCEGMANASHERYLEMDVMLRCLDAAVANVETVVKALEPKYAEFRSRRRAHGAPAPYHSTTGLGIGRDATQTVKSQINGVSQEDEMNTFDYLRLIQQAPYLYASFLAEAVRRREWYEKVTQDSSTLANEMALFQDEEIKRRRRWFKSVGDAYGSDRLSDANAPGLEVNVMSEDDQWPPVNKKDLEKLLETLQSQKADAHIVADVGKLIADLNNPTKQQSKRMKAFRNGSVHEAALGRSGLLIRGDDDLLRALREDKVKMESKLRTAESRVRRLEDLLHRQSQASRLSIGNMFQPPSQHLADRNHSTVAGKPPRVPDERRASPDGSDSLVQRIQQLETELTAERERSAVFEKDLSTRTTAHNEIMGQMEEVNSTKKDLMGNMEALKREFVEERKSLEDEIKQLRARLEDTEEEMEHFGEARENEKASYEDKVLRLEREVDRLTKATQDGALKTEGQVEFLRNEVRLQREQAETQESRLQSAREEISNLTRELDRSEKSAGALLKAVRDLHQHLFPGCAAPDDTVDLVDKVVNEATSSLGRVADWQRDLALAKSDLHRSQGAFQALQVELSSVKELLSEERSSDTRLRESLAGEQARVVALEDELRDKREQLDQLRRQMADGETGSESLRSKLAEEEARVASMTEDLALRQSRAGSLEEELRLVSGRLQESQAKLAKVTQHFESRAERTRDVTQRLFAQNDRLTRLLERLGLSMIRQGDSMMIQKIPRSERLPQHANGPDPSISLRCSGTSGSQAGLERKDVEMLYWMDSADMDAEAEKYEAFLAALGALDMDAFTDAIYKRVKDVEHTARKLQREARAYRDKAHVLQKEAHDKVAYKQFKEGDLALFLPTRNQTTGAWAAFNVAAPHYFLREQESHKLRDRDWLLARITRMQERVVDLKKSLHQQPRHSSKKDDGASLNTNESGSLYDEENDNPFDLSDGLRWYLIDAHEEKTFAPSTPGLGKSTVAANHVEAKGDMHTRGRAAPKTGILGGRTGVPSAIEGVSKTLSKSLESRRSSTGSRKALPFAIGVSRGRDSVLASETNSLRAAAPDTPVASSPTQQQHAVAQSTHGGGAGSKGDGNAAPEEPYSQRQAPSAEARNRKTPRARNSAASANSRSRTGVVWDSLWSIDYSIMGVSPGK</sequence>
<evidence type="ECO:0000256" key="1">
    <source>
        <dbReference type="ARBA" id="ARBA00009729"/>
    </source>
</evidence>
<proteinExistence type="inferred from homology"/>
<evidence type="ECO:0000313" key="12">
    <source>
        <dbReference type="EMBL" id="KAK2068677.1"/>
    </source>
</evidence>
<evidence type="ECO:0000256" key="2">
    <source>
        <dbReference type="ARBA" id="ARBA00013804"/>
    </source>
</evidence>
<reference evidence="12" key="1">
    <citation type="journal article" date="2023" name="Mol. Plant Microbe Interact.">
        <title>Elucidating the Obligate Nature and Biological Capacity of an Invasive Fungal Corn Pathogen.</title>
        <authorList>
            <person name="MacCready J.S."/>
            <person name="Roggenkamp E.M."/>
            <person name="Gdanetz K."/>
            <person name="Chilvers M.I."/>
        </authorList>
    </citation>
    <scope>NUCLEOTIDE SEQUENCE</scope>
    <source>
        <strain evidence="12">PM02</strain>
    </source>
</reference>
<feature type="region of interest" description="Disordered" evidence="9">
    <location>
        <begin position="1098"/>
        <end position="1123"/>
    </location>
</feature>
<evidence type="ECO:0000259" key="11">
    <source>
        <dbReference type="Pfam" id="PF10377"/>
    </source>
</evidence>
<dbReference type="GO" id="GO:0060090">
    <property type="term" value="F:molecular adaptor activity"/>
    <property type="evidence" value="ECO:0007669"/>
    <property type="project" value="TreeGrafter"/>
</dbReference>
<dbReference type="Pfam" id="PF04108">
    <property type="entry name" value="ATG17_like"/>
    <property type="match status" value="1"/>
</dbReference>
<comment type="caution">
    <text evidence="12">The sequence shown here is derived from an EMBL/GenBank/DDBJ whole genome shotgun (WGS) entry which is preliminary data.</text>
</comment>